<evidence type="ECO:0000259" key="6">
    <source>
        <dbReference type="PROSITE" id="PS50262"/>
    </source>
</evidence>
<accession>A0AAV4JFC5</accession>
<dbReference type="AlphaFoldDB" id="A0AAV4JFC5"/>
<evidence type="ECO:0000313" key="7">
    <source>
        <dbReference type="EMBL" id="GFS21528.1"/>
    </source>
</evidence>
<feature type="transmembrane region" description="Helical" evidence="5">
    <location>
        <begin position="34"/>
        <end position="55"/>
    </location>
</feature>
<proteinExistence type="predicted"/>
<evidence type="ECO:0000256" key="2">
    <source>
        <dbReference type="ARBA" id="ARBA00022692"/>
    </source>
</evidence>
<evidence type="ECO:0000256" key="3">
    <source>
        <dbReference type="ARBA" id="ARBA00022989"/>
    </source>
</evidence>
<keyword evidence="8" id="KW-1185">Reference proteome</keyword>
<comment type="subcellular location">
    <subcellularLocation>
        <location evidence="1">Membrane</location>
    </subcellularLocation>
</comment>
<comment type="caution">
    <text evidence="7">The sequence shown here is derived from an EMBL/GenBank/DDBJ whole genome shotgun (WGS) entry which is preliminary data.</text>
</comment>
<feature type="transmembrane region" description="Helical" evidence="5">
    <location>
        <begin position="67"/>
        <end position="91"/>
    </location>
</feature>
<name>A0AAV4JFC5_9GAST</name>
<dbReference type="GO" id="GO:0016020">
    <property type="term" value="C:membrane"/>
    <property type="evidence" value="ECO:0007669"/>
    <property type="project" value="UniProtKB-SubCell"/>
</dbReference>
<keyword evidence="2 5" id="KW-0812">Transmembrane</keyword>
<feature type="domain" description="G-protein coupled receptors family 1 profile" evidence="6">
    <location>
        <begin position="46"/>
        <end position="162"/>
    </location>
</feature>
<feature type="transmembrane region" description="Helical" evidence="5">
    <location>
        <begin position="111"/>
        <end position="132"/>
    </location>
</feature>
<dbReference type="SUPFAM" id="SSF81321">
    <property type="entry name" value="Family A G protein-coupled receptor-like"/>
    <property type="match status" value="1"/>
</dbReference>
<organism evidence="7 8">
    <name type="scientific">Elysia marginata</name>
    <dbReference type="NCBI Taxonomy" id="1093978"/>
    <lineage>
        <taxon>Eukaryota</taxon>
        <taxon>Metazoa</taxon>
        <taxon>Spiralia</taxon>
        <taxon>Lophotrochozoa</taxon>
        <taxon>Mollusca</taxon>
        <taxon>Gastropoda</taxon>
        <taxon>Heterobranchia</taxon>
        <taxon>Euthyneura</taxon>
        <taxon>Panpulmonata</taxon>
        <taxon>Sacoglossa</taxon>
        <taxon>Placobranchoidea</taxon>
        <taxon>Plakobranchidae</taxon>
        <taxon>Elysia</taxon>
    </lineage>
</organism>
<evidence type="ECO:0000256" key="4">
    <source>
        <dbReference type="ARBA" id="ARBA00023136"/>
    </source>
</evidence>
<keyword evidence="3 5" id="KW-1133">Transmembrane helix</keyword>
<reference evidence="7 8" key="1">
    <citation type="journal article" date="2021" name="Elife">
        <title>Chloroplast acquisition without the gene transfer in kleptoplastic sea slugs, Plakobranchus ocellatus.</title>
        <authorList>
            <person name="Maeda T."/>
            <person name="Takahashi S."/>
            <person name="Yoshida T."/>
            <person name="Shimamura S."/>
            <person name="Takaki Y."/>
            <person name="Nagai Y."/>
            <person name="Toyoda A."/>
            <person name="Suzuki Y."/>
            <person name="Arimoto A."/>
            <person name="Ishii H."/>
            <person name="Satoh N."/>
            <person name="Nishiyama T."/>
            <person name="Hasebe M."/>
            <person name="Maruyama T."/>
            <person name="Minagawa J."/>
            <person name="Obokata J."/>
            <person name="Shigenobu S."/>
        </authorList>
    </citation>
    <scope>NUCLEOTIDE SEQUENCE [LARGE SCALE GENOMIC DNA]</scope>
</reference>
<keyword evidence="4 5" id="KW-0472">Membrane</keyword>
<dbReference type="PROSITE" id="PS50262">
    <property type="entry name" value="G_PROTEIN_RECEP_F1_2"/>
    <property type="match status" value="1"/>
</dbReference>
<sequence>MTRCKKASLPLFWGTFEDPFIYDLPELVDVTLHAVQLSFGTLGVVLNIILVLITFSHEGLSQRKSSYLTLSLAISDLLVSGGIIMTDSALFLAYSQASVLKRPSLLACQLWASFATFACCLSSLNIPAIALYRGSVAEWLACRIRHLQVAGLIPGHAMLKMP</sequence>
<gene>
    <name evidence="7" type="ORF">ElyMa_006926800</name>
</gene>
<evidence type="ECO:0000256" key="1">
    <source>
        <dbReference type="ARBA" id="ARBA00004370"/>
    </source>
</evidence>
<dbReference type="EMBL" id="BMAT01013860">
    <property type="protein sequence ID" value="GFS21528.1"/>
    <property type="molecule type" value="Genomic_DNA"/>
</dbReference>
<evidence type="ECO:0000256" key="5">
    <source>
        <dbReference type="SAM" id="Phobius"/>
    </source>
</evidence>
<protein>
    <recommendedName>
        <fullName evidence="6">G-protein coupled receptors family 1 profile domain-containing protein</fullName>
    </recommendedName>
</protein>
<dbReference type="InterPro" id="IPR017452">
    <property type="entry name" value="GPCR_Rhodpsn_7TM"/>
</dbReference>
<dbReference type="Proteomes" id="UP000762676">
    <property type="component" value="Unassembled WGS sequence"/>
</dbReference>
<dbReference type="Gene3D" id="1.20.1070.10">
    <property type="entry name" value="Rhodopsin 7-helix transmembrane proteins"/>
    <property type="match status" value="1"/>
</dbReference>
<evidence type="ECO:0000313" key="8">
    <source>
        <dbReference type="Proteomes" id="UP000762676"/>
    </source>
</evidence>